<evidence type="ECO:0000313" key="2">
    <source>
        <dbReference type="Proteomes" id="UP001595843"/>
    </source>
</evidence>
<keyword evidence="2" id="KW-1185">Reference proteome</keyword>
<reference evidence="2" key="1">
    <citation type="journal article" date="2019" name="Int. J. Syst. Evol. Microbiol.">
        <title>The Global Catalogue of Microorganisms (GCM) 10K type strain sequencing project: providing services to taxonomists for standard genome sequencing and annotation.</title>
        <authorList>
            <consortium name="The Broad Institute Genomics Platform"/>
            <consortium name="The Broad Institute Genome Sequencing Center for Infectious Disease"/>
            <person name="Wu L."/>
            <person name="Ma J."/>
        </authorList>
    </citation>
    <scope>NUCLEOTIDE SEQUENCE [LARGE SCALE GENOMIC DNA]</scope>
    <source>
        <strain evidence="2">IBRC-M 10813</strain>
    </source>
</reference>
<comment type="caution">
    <text evidence="1">The sequence shown here is derived from an EMBL/GenBank/DDBJ whole genome shotgun (WGS) entry which is preliminary data.</text>
</comment>
<dbReference type="Pfam" id="PF10764">
    <property type="entry name" value="Gin"/>
    <property type="match status" value="1"/>
</dbReference>
<evidence type="ECO:0000313" key="1">
    <source>
        <dbReference type="EMBL" id="MFC4075572.1"/>
    </source>
</evidence>
<gene>
    <name evidence="1" type="ORF">ACFOUO_01965</name>
</gene>
<sequence>MQNTTDQIRCIVCRRECENGITVLEEFICRDCEVEIVNTDVTDKKYAHFVGKLRNIWIQEAPDQLI</sequence>
<name>A0ABV8J9L5_9BACL</name>
<dbReference type="InterPro" id="IPR019700">
    <property type="entry name" value="Sigma-G_inhibitor_Gin"/>
</dbReference>
<dbReference type="EMBL" id="JBHSAP010000004">
    <property type="protein sequence ID" value="MFC4075572.1"/>
    <property type="molecule type" value="Genomic_DNA"/>
</dbReference>
<accession>A0ABV8J9L5</accession>
<protein>
    <submittedName>
        <fullName evidence="1">Sigma factor G inhibitor Gin</fullName>
    </submittedName>
</protein>
<organism evidence="1 2">
    <name type="scientific">Salinithrix halophila</name>
    <dbReference type="NCBI Taxonomy" id="1485204"/>
    <lineage>
        <taxon>Bacteria</taxon>
        <taxon>Bacillati</taxon>
        <taxon>Bacillota</taxon>
        <taxon>Bacilli</taxon>
        <taxon>Bacillales</taxon>
        <taxon>Thermoactinomycetaceae</taxon>
        <taxon>Salinithrix</taxon>
    </lineage>
</organism>
<proteinExistence type="predicted"/>
<dbReference type="Proteomes" id="UP001595843">
    <property type="component" value="Unassembled WGS sequence"/>
</dbReference>
<dbReference type="RefSeq" id="WP_380701607.1">
    <property type="nucleotide sequence ID" value="NZ_JBHSAP010000004.1"/>
</dbReference>